<keyword evidence="3" id="KW-1185">Reference proteome</keyword>
<dbReference type="Pfam" id="PF08100">
    <property type="entry name" value="Dimerisation"/>
    <property type="match status" value="1"/>
</dbReference>
<dbReference type="Proteomes" id="UP001235094">
    <property type="component" value="Unassembled WGS sequence"/>
</dbReference>
<proteinExistence type="predicted"/>
<dbReference type="RefSeq" id="WP_306891965.1">
    <property type="nucleotide sequence ID" value="NZ_JAUSVR010000026.1"/>
</dbReference>
<name>A0ABU0LXD2_9HYPH</name>
<evidence type="ECO:0000313" key="2">
    <source>
        <dbReference type="EMBL" id="MDQ0513332.1"/>
    </source>
</evidence>
<comment type="caution">
    <text evidence="2">The sequence shown here is derived from an EMBL/GenBank/DDBJ whole genome shotgun (WGS) entry which is preliminary data.</text>
</comment>
<dbReference type="InterPro" id="IPR012967">
    <property type="entry name" value="COMT_dimerisation"/>
</dbReference>
<dbReference type="EMBL" id="JAUSVR010000026">
    <property type="protein sequence ID" value="MDQ0513332.1"/>
    <property type="molecule type" value="Genomic_DNA"/>
</dbReference>
<dbReference type="InterPro" id="IPR036390">
    <property type="entry name" value="WH_DNA-bd_sf"/>
</dbReference>
<protein>
    <recommendedName>
        <fullName evidence="1">O-methyltransferase dimerisation domain-containing protein</fullName>
    </recommendedName>
</protein>
<evidence type="ECO:0000259" key="1">
    <source>
        <dbReference type="Pfam" id="PF08100"/>
    </source>
</evidence>
<gene>
    <name evidence="2" type="ORF">QOZ99_004251</name>
</gene>
<reference evidence="2 3" key="1">
    <citation type="submission" date="2023-07" db="EMBL/GenBank/DDBJ databases">
        <title>Genomic Encyclopedia of Type Strains, Phase IV (KMG-IV): sequencing the most valuable type-strain genomes for metagenomic binning, comparative biology and taxonomic classification.</title>
        <authorList>
            <person name="Goeker M."/>
        </authorList>
    </citation>
    <scope>NUCLEOTIDE SEQUENCE [LARGE SCALE GENOMIC DNA]</scope>
    <source>
        <strain evidence="2 3">DSM 15561</strain>
    </source>
</reference>
<dbReference type="SUPFAM" id="SSF46785">
    <property type="entry name" value="Winged helix' DNA-binding domain"/>
    <property type="match status" value="1"/>
</dbReference>
<feature type="domain" description="O-methyltransferase dimerisation" evidence="1">
    <location>
        <begin position="26"/>
        <end position="100"/>
    </location>
</feature>
<dbReference type="Gene3D" id="1.10.10.10">
    <property type="entry name" value="Winged helix-like DNA-binding domain superfamily/Winged helix DNA-binding domain"/>
    <property type="match status" value="1"/>
</dbReference>
<organism evidence="2 3">
    <name type="scientific">Ancylobacter amanitiformis</name>
    <dbReference type="NCBI Taxonomy" id="217069"/>
    <lineage>
        <taxon>Bacteria</taxon>
        <taxon>Pseudomonadati</taxon>
        <taxon>Pseudomonadota</taxon>
        <taxon>Alphaproteobacteria</taxon>
        <taxon>Hyphomicrobiales</taxon>
        <taxon>Xanthobacteraceae</taxon>
        <taxon>Ancylobacter</taxon>
    </lineage>
</organism>
<evidence type="ECO:0000313" key="3">
    <source>
        <dbReference type="Proteomes" id="UP001235094"/>
    </source>
</evidence>
<sequence>MTDFSADTAIPSEQTVSQDAYGERIRMIFGASIVQVIRCAALFSLADHAERGRITAEEFSAAEGLDPDAAGRVLRACTGFGLFSMSDDAGYAGTALLRTLRSNTSHSLRDLALIQGGPGHWVPWGRLDDALRTGRAQTEATLGQSLRDYYARRSGAPAGGI</sequence>
<accession>A0ABU0LXD2</accession>
<dbReference type="InterPro" id="IPR036388">
    <property type="entry name" value="WH-like_DNA-bd_sf"/>
</dbReference>